<dbReference type="RefSeq" id="WP_334467413.1">
    <property type="nucleotide sequence ID" value="NZ_BAABCB010000015.1"/>
</dbReference>
<comment type="caution">
    <text evidence="4">The sequence shown here is derived from an EMBL/GenBank/DDBJ whole genome shotgun (WGS) entry which is preliminary data.</text>
</comment>
<name>A0ABP8CS42_9FLAO</name>
<dbReference type="Gene3D" id="3.40.50.2300">
    <property type="match status" value="1"/>
</dbReference>
<dbReference type="EMBL" id="BAABCB010000015">
    <property type="protein sequence ID" value="GAA4242772.1"/>
    <property type="molecule type" value="Genomic_DNA"/>
</dbReference>
<dbReference type="InterPro" id="IPR039420">
    <property type="entry name" value="WalR-like"/>
</dbReference>
<evidence type="ECO:0000256" key="2">
    <source>
        <dbReference type="PROSITE-ProRule" id="PRU00169"/>
    </source>
</evidence>
<protein>
    <recommendedName>
        <fullName evidence="3">Response regulatory domain-containing protein</fullName>
    </recommendedName>
</protein>
<reference evidence="5" key="1">
    <citation type="journal article" date="2019" name="Int. J. Syst. Evol. Microbiol.">
        <title>The Global Catalogue of Microorganisms (GCM) 10K type strain sequencing project: providing services to taxonomists for standard genome sequencing and annotation.</title>
        <authorList>
            <consortium name="The Broad Institute Genomics Platform"/>
            <consortium name="The Broad Institute Genome Sequencing Center for Infectious Disease"/>
            <person name="Wu L."/>
            <person name="Ma J."/>
        </authorList>
    </citation>
    <scope>NUCLEOTIDE SEQUENCE [LARGE SCALE GENOMIC DNA]</scope>
    <source>
        <strain evidence="5">JCM 17633</strain>
    </source>
</reference>
<evidence type="ECO:0000313" key="4">
    <source>
        <dbReference type="EMBL" id="GAA4242772.1"/>
    </source>
</evidence>
<keyword evidence="5" id="KW-1185">Reference proteome</keyword>
<feature type="modified residue" description="4-aspartylphosphate" evidence="2">
    <location>
        <position position="59"/>
    </location>
</feature>
<evidence type="ECO:0000259" key="3">
    <source>
        <dbReference type="PROSITE" id="PS50110"/>
    </source>
</evidence>
<dbReference type="PANTHER" id="PTHR43214:SF17">
    <property type="entry name" value="TRANSCRIPTIONAL REGULATORY PROTEIN RCSB"/>
    <property type="match status" value="1"/>
</dbReference>
<dbReference type="InterPro" id="IPR011006">
    <property type="entry name" value="CheY-like_superfamily"/>
</dbReference>
<dbReference type="Proteomes" id="UP001501682">
    <property type="component" value="Unassembled WGS sequence"/>
</dbReference>
<keyword evidence="2" id="KW-0597">Phosphoprotein</keyword>
<dbReference type="PANTHER" id="PTHR43214">
    <property type="entry name" value="TWO-COMPONENT RESPONSE REGULATOR"/>
    <property type="match status" value="1"/>
</dbReference>
<dbReference type="PROSITE" id="PS50110">
    <property type="entry name" value="RESPONSE_REGULATORY"/>
    <property type="match status" value="1"/>
</dbReference>
<accession>A0ABP8CS42</accession>
<evidence type="ECO:0000313" key="5">
    <source>
        <dbReference type="Proteomes" id="UP001501682"/>
    </source>
</evidence>
<feature type="domain" description="Response regulatory" evidence="3">
    <location>
        <begin position="4"/>
        <end position="132"/>
    </location>
</feature>
<sequence length="221" mass="24840">MFSKVLISDDLGSINKGVGTVLEGLGITDVTQVQYCDDAYLKVKSAYQIAEPYHLLITDLSFKTDHRSQTYASGEALVKQLKQEYPELKIIVYSVEDRLQRVRTLIQTHKANAYVCKGRQGLNELKAAIQSVYNDSIYISPQIEHALSPSTDLEIRDYDIVLLKQLSNGLSQEEISKFLKHHEISPSSLSSVEKHLNKLRVQFKANNAIHLVAIVKDLGLI</sequence>
<dbReference type="InterPro" id="IPR001789">
    <property type="entry name" value="Sig_transdc_resp-reg_receiver"/>
</dbReference>
<gene>
    <name evidence="4" type="ORF">GCM10022292_14430</name>
</gene>
<organism evidence="4 5">
    <name type="scientific">Winogradskyella damuponensis</name>
    <dbReference type="NCBI Taxonomy" id="943939"/>
    <lineage>
        <taxon>Bacteria</taxon>
        <taxon>Pseudomonadati</taxon>
        <taxon>Bacteroidota</taxon>
        <taxon>Flavobacteriia</taxon>
        <taxon>Flavobacteriales</taxon>
        <taxon>Flavobacteriaceae</taxon>
        <taxon>Winogradskyella</taxon>
    </lineage>
</organism>
<dbReference type="SUPFAM" id="SSF52172">
    <property type="entry name" value="CheY-like"/>
    <property type="match status" value="1"/>
</dbReference>
<proteinExistence type="predicted"/>
<evidence type="ECO:0000256" key="1">
    <source>
        <dbReference type="ARBA" id="ARBA00023125"/>
    </source>
</evidence>
<keyword evidence="1" id="KW-0238">DNA-binding</keyword>